<proteinExistence type="predicted"/>
<dbReference type="Pfam" id="PF03861">
    <property type="entry name" value="ANTAR"/>
    <property type="match status" value="1"/>
</dbReference>
<dbReference type="Proteomes" id="UP000319722">
    <property type="component" value="Unassembled WGS sequence"/>
</dbReference>
<dbReference type="Gene3D" id="1.10.10.10">
    <property type="entry name" value="Winged helix-like DNA-binding domain superfamily/Winged helix DNA-binding domain"/>
    <property type="match status" value="1"/>
</dbReference>
<comment type="caution">
    <text evidence="2">The sequence shown here is derived from an EMBL/GenBank/DDBJ whole genome shotgun (WGS) entry which is preliminary data.</text>
</comment>
<dbReference type="PROSITE" id="PS50921">
    <property type="entry name" value="ANTAR"/>
    <property type="match status" value="1"/>
</dbReference>
<dbReference type="SMART" id="SM01012">
    <property type="entry name" value="ANTAR"/>
    <property type="match status" value="1"/>
</dbReference>
<evidence type="ECO:0000313" key="2">
    <source>
        <dbReference type="EMBL" id="TWD78061.1"/>
    </source>
</evidence>
<dbReference type="InterPro" id="IPR005561">
    <property type="entry name" value="ANTAR"/>
</dbReference>
<evidence type="ECO:0000313" key="3">
    <source>
        <dbReference type="Proteomes" id="UP000319722"/>
    </source>
</evidence>
<dbReference type="InterPro" id="IPR008327">
    <property type="entry name" value="Sig_transdc_resp-reg_antiterm"/>
</dbReference>
<organism evidence="2 3">
    <name type="scientific">Variovorax beijingensis</name>
    <dbReference type="NCBI Taxonomy" id="2496117"/>
    <lineage>
        <taxon>Bacteria</taxon>
        <taxon>Pseudomonadati</taxon>
        <taxon>Pseudomonadota</taxon>
        <taxon>Betaproteobacteria</taxon>
        <taxon>Burkholderiales</taxon>
        <taxon>Comamonadaceae</taxon>
        <taxon>Variovorax</taxon>
    </lineage>
</organism>
<dbReference type="OrthoDB" id="8720242at2"/>
<name>A0A561BGR8_9BURK</name>
<feature type="domain" description="ANTAR" evidence="1">
    <location>
        <begin position="131"/>
        <end position="192"/>
    </location>
</feature>
<dbReference type="InterPro" id="IPR049021">
    <property type="entry name" value="AmiR_N"/>
</dbReference>
<gene>
    <name evidence="2" type="ORF">FB547_108116</name>
</gene>
<dbReference type="GO" id="GO:0003723">
    <property type="term" value="F:RNA binding"/>
    <property type="evidence" value="ECO:0007669"/>
    <property type="project" value="InterPro"/>
</dbReference>
<evidence type="ECO:0000259" key="1">
    <source>
        <dbReference type="PROSITE" id="PS50921"/>
    </source>
</evidence>
<dbReference type="EMBL" id="VIVL01000008">
    <property type="protein sequence ID" value="TWD78061.1"/>
    <property type="molecule type" value="Genomic_DNA"/>
</dbReference>
<reference evidence="2 3" key="1">
    <citation type="submission" date="2019-06" db="EMBL/GenBank/DDBJ databases">
        <title>Sorghum-associated microbial communities from plants grown in Nebraska, USA.</title>
        <authorList>
            <person name="Schachtman D."/>
        </authorList>
    </citation>
    <scope>NUCLEOTIDE SEQUENCE [LARGE SCALE GENOMIC DNA]</scope>
    <source>
        <strain evidence="2 3">T529</strain>
    </source>
</reference>
<dbReference type="PIRSF" id="PIRSF036382">
    <property type="entry name" value="RR_antiterm"/>
    <property type="match status" value="1"/>
</dbReference>
<protein>
    <submittedName>
        <fullName evidence="2">AmiR/NasT family two-component response regulator</fullName>
    </submittedName>
</protein>
<dbReference type="Gene3D" id="3.40.50.2300">
    <property type="match status" value="1"/>
</dbReference>
<dbReference type="InterPro" id="IPR011006">
    <property type="entry name" value="CheY-like_superfamily"/>
</dbReference>
<dbReference type="InterPro" id="IPR036388">
    <property type="entry name" value="WH-like_DNA-bd_sf"/>
</dbReference>
<sequence>MTRINDSQAIFKDIRLLRLLVVHPDDADREELTAQLSRIGCSFSCSWPALDTLPQGTDMVLMSVHPDTLSQPCPWLERPNAPPVIPIVAFENPITLAAVLHLNAFTTIASPVRPAGVLTALALTLHQSKQRRSREHYIQRLEQKAAHQQVIHKATRALMDARRLKEDEAYEVLRERAMLQREPIESVARQVLKATEALGM</sequence>
<dbReference type="RefSeq" id="WP_126184674.1">
    <property type="nucleotide sequence ID" value="NZ_VIVL01000008.1"/>
</dbReference>
<accession>A0A561BGR8</accession>
<dbReference type="SUPFAM" id="SSF52172">
    <property type="entry name" value="CheY-like"/>
    <property type="match status" value="1"/>
</dbReference>
<dbReference type="Pfam" id="PF21332">
    <property type="entry name" value="AmiR_N"/>
    <property type="match status" value="1"/>
</dbReference>
<dbReference type="AlphaFoldDB" id="A0A561BGR8"/>